<reference evidence="3" key="2">
    <citation type="journal article" date="2021" name="PeerJ">
        <title>Extensive microbial diversity within the chicken gut microbiome revealed by metagenomics and culture.</title>
        <authorList>
            <person name="Gilroy R."/>
            <person name="Ravi A."/>
            <person name="Getino M."/>
            <person name="Pursley I."/>
            <person name="Horton D.L."/>
            <person name="Alikhan N.F."/>
            <person name="Baker D."/>
            <person name="Gharbi K."/>
            <person name="Hall N."/>
            <person name="Watson M."/>
            <person name="Adriaenssens E.M."/>
            <person name="Foster-Nyarko E."/>
            <person name="Jarju S."/>
            <person name="Secka A."/>
            <person name="Antonio M."/>
            <person name="Oren A."/>
            <person name="Chaudhuri R.R."/>
            <person name="La Ragione R."/>
            <person name="Hildebrand F."/>
            <person name="Pallen M.J."/>
        </authorList>
    </citation>
    <scope>NUCLEOTIDE SEQUENCE</scope>
    <source>
        <strain evidence="3">ChiW13-3771</strain>
    </source>
</reference>
<keyword evidence="2" id="KW-0472">Membrane</keyword>
<keyword evidence="2" id="KW-1133">Transmembrane helix</keyword>
<gene>
    <name evidence="3" type="ORF">IAC96_11330</name>
</gene>
<feature type="compositionally biased region" description="Low complexity" evidence="1">
    <location>
        <begin position="602"/>
        <end position="617"/>
    </location>
</feature>
<evidence type="ECO:0000313" key="4">
    <source>
        <dbReference type="Proteomes" id="UP000824201"/>
    </source>
</evidence>
<name>A0A9D1EGJ2_9FIRM</name>
<comment type="caution">
    <text evidence="3">The sequence shown here is derived from an EMBL/GenBank/DDBJ whole genome shotgun (WGS) entry which is preliminary data.</text>
</comment>
<reference evidence="3" key="1">
    <citation type="submission" date="2020-10" db="EMBL/GenBank/DDBJ databases">
        <authorList>
            <person name="Gilroy R."/>
        </authorList>
    </citation>
    <scope>NUCLEOTIDE SEQUENCE</scope>
    <source>
        <strain evidence="3">ChiW13-3771</strain>
    </source>
</reference>
<keyword evidence="2" id="KW-0812">Transmembrane</keyword>
<proteinExistence type="predicted"/>
<feature type="transmembrane region" description="Helical" evidence="2">
    <location>
        <begin position="553"/>
        <end position="577"/>
    </location>
</feature>
<dbReference type="EMBL" id="DVHN01000151">
    <property type="protein sequence ID" value="HIR89528.1"/>
    <property type="molecule type" value="Genomic_DNA"/>
</dbReference>
<evidence type="ECO:0000313" key="3">
    <source>
        <dbReference type="EMBL" id="HIR89528.1"/>
    </source>
</evidence>
<sequence length="721" mass="82470">MKTQAKWLLLLLISVMVMLMTGCGGEVRTSSETEVDANWAGTRIVTARFSRSTFNREADTTIRSLDKLIQKECPSQLEWERVLKSGYYEYSFQLSFTSMEDYKQKVDAILGETGHVIIETVDTLYEEETILKEDIEPSDLLNWLKEAIAKEENEALANVERLFRDYSNELICNGEKIKLEEDYLSYSNNRHVEFKGIDFVTDITEDNLFNRTIEIRMLLNISEEKQAQIREEFAKRLPAGATSTWGEKDNQTFYQAAMQNMTPEQLTKFTNAVMDSQANGMNIISASTGLFQFRQEFEESIDLSSYFVGNTDELPFVYYAKGSEGISLLSFEETDEQEQQDQSHSQKTSETEFPYAENGYQVLLDGDVDEEVISFLFDNSYEVSSIDVNTDVGWNDKFERTIVLNYDRIPLQKEQETIKKIMEDEAQGLSTIALQTQDNVFGIVVKQSGTADEITTAFQTIFNSDSYISYEQDYTGMLKFAMPYQFAEKLYFDQFLVNGEMPQIVYHTNFLNGEQVQEDNTLSGRITANGKGYEENSQGLSVEVAVVATQQSYLPIFLIVLAILLIGTVLLLIIRWIRNRMKKKKETASNVEEHKANELSLEESQTIQEPTEQTIQEKSNSENEMAETIMDSPGKKEADWDAWKPPVKELPTVAEANEIASVRGEKKRVDIPSIRDEKKTVVQDSKALEAEAQWKEELEKALAQEVNKTIDERKEENNSNE</sequence>
<dbReference type="PROSITE" id="PS51257">
    <property type="entry name" value="PROKAR_LIPOPROTEIN"/>
    <property type="match status" value="1"/>
</dbReference>
<evidence type="ECO:0000256" key="2">
    <source>
        <dbReference type="SAM" id="Phobius"/>
    </source>
</evidence>
<accession>A0A9D1EGJ2</accession>
<dbReference type="AlphaFoldDB" id="A0A9D1EGJ2"/>
<organism evidence="3 4">
    <name type="scientific">Candidatus Fimimorpha faecalis</name>
    <dbReference type="NCBI Taxonomy" id="2840824"/>
    <lineage>
        <taxon>Bacteria</taxon>
        <taxon>Bacillati</taxon>
        <taxon>Bacillota</taxon>
        <taxon>Clostridia</taxon>
        <taxon>Eubacteriales</taxon>
        <taxon>Candidatus Fimimorpha</taxon>
    </lineage>
</organism>
<protein>
    <submittedName>
        <fullName evidence="3">Uncharacterized protein</fullName>
    </submittedName>
</protein>
<feature type="region of interest" description="Disordered" evidence="1">
    <location>
        <begin position="585"/>
        <end position="640"/>
    </location>
</feature>
<evidence type="ECO:0000256" key="1">
    <source>
        <dbReference type="SAM" id="MobiDB-lite"/>
    </source>
</evidence>
<dbReference type="Proteomes" id="UP000824201">
    <property type="component" value="Unassembled WGS sequence"/>
</dbReference>
<feature type="region of interest" description="Disordered" evidence="1">
    <location>
        <begin position="332"/>
        <end position="352"/>
    </location>
</feature>